<dbReference type="Gene3D" id="3.10.510.10">
    <property type="entry name" value="NE1680-like"/>
    <property type="match status" value="1"/>
</dbReference>
<comment type="caution">
    <text evidence="1">The sequence shown here is derived from an EMBL/GenBank/DDBJ whole genome shotgun (WGS) entry which is preliminary data.</text>
</comment>
<evidence type="ECO:0000313" key="2">
    <source>
        <dbReference type="Proteomes" id="UP001207742"/>
    </source>
</evidence>
<reference evidence="1 2" key="1">
    <citation type="submission" date="2022-10" db="EMBL/GenBank/DDBJ databases">
        <title>Chitinophaga nivalis PC15 sp. nov., isolated from Pyeongchang county, South Korea.</title>
        <authorList>
            <person name="Trinh H.N."/>
        </authorList>
    </citation>
    <scope>NUCLEOTIDE SEQUENCE [LARGE SCALE GENOMIC DNA]</scope>
    <source>
        <strain evidence="1 2">PC14</strain>
    </source>
</reference>
<dbReference type="Pfam" id="PF09630">
    <property type="entry name" value="DUF2024"/>
    <property type="match status" value="1"/>
</dbReference>
<gene>
    <name evidence="1" type="ORF">OL497_14300</name>
</gene>
<dbReference type="InterPro" id="IPR023122">
    <property type="entry name" value="NE1680-like_sf"/>
</dbReference>
<dbReference type="SUPFAM" id="SSF160766">
    <property type="entry name" value="NE1680-like"/>
    <property type="match status" value="1"/>
</dbReference>
<keyword evidence="2" id="KW-1185">Reference proteome</keyword>
<accession>A0ABT3IME1</accession>
<dbReference type="Proteomes" id="UP001207742">
    <property type="component" value="Unassembled WGS sequence"/>
</dbReference>
<protein>
    <submittedName>
        <fullName evidence="1">DUF2024 family protein</fullName>
    </submittedName>
</protein>
<dbReference type="RefSeq" id="WP_264731103.1">
    <property type="nucleotide sequence ID" value="NZ_JAPDNR010000001.1"/>
</dbReference>
<sequence length="86" mass="9758">MKLAVWDTYVTTKEGGRMHFDILVPEAITDPAVVYQYGRDYLQSRHQEGQELAARECRFCHVEEATAPMVAAIGEKGYFIVEMEGC</sequence>
<organism evidence="1 2">
    <name type="scientific">Chitinophaga nivalis</name>
    <dbReference type="NCBI Taxonomy" id="2991709"/>
    <lineage>
        <taxon>Bacteria</taxon>
        <taxon>Pseudomonadati</taxon>
        <taxon>Bacteroidota</taxon>
        <taxon>Chitinophagia</taxon>
        <taxon>Chitinophagales</taxon>
        <taxon>Chitinophagaceae</taxon>
        <taxon>Chitinophaga</taxon>
    </lineage>
</organism>
<evidence type="ECO:0000313" key="1">
    <source>
        <dbReference type="EMBL" id="MCW3485076.1"/>
    </source>
</evidence>
<name>A0ABT3IME1_9BACT</name>
<dbReference type="InterPro" id="IPR018592">
    <property type="entry name" value="DUF2024"/>
</dbReference>
<proteinExistence type="predicted"/>
<dbReference type="EMBL" id="JAPDNS010000001">
    <property type="protein sequence ID" value="MCW3485076.1"/>
    <property type="molecule type" value="Genomic_DNA"/>
</dbReference>